<sequence length="48" mass="5600">MGTLGQKLSFDWKDNIFLGLARSPNYSINGWKVASFCYFLNPRFRKPD</sequence>
<dbReference type="AlphaFoldDB" id="A0AAV5J5U2"/>
<comment type="caution">
    <text evidence="1">The sequence shown here is derived from an EMBL/GenBank/DDBJ whole genome shotgun (WGS) entry which is preliminary data.</text>
</comment>
<accession>A0AAV5J5U2</accession>
<keyword evidence="2" id="KW-1185">Reference proteome</keyword>
<gene>
    <name evidence="1" type="ORF">SLEP1_g20393</name>
</gene>
<reference evidence="1 2" key="1">
    <citation type="journal article" date="2021" name="Commun. Biol.">
        <title>The genome of Shorea leprosula (Dipterocarpaceae) highlights the ecological relevance of drought in aseasonal tropical rainforests.</title>
        <authorList>
            <person name="Ng K.K.S."/>
            <person name="Kobayashi M.J."/>
            <person name="Fawcett J.A."/>
            <person name="Hatakeyama M."/>
            <person name="Paape T."/>
            <person name="Ng C.H."/>
            <person name="Ang C.C."/>
            <person name="Tnah L.H."/>
            <person name="Lee C.T."/>
            <person name="Nishiyama T."/>
            <person name="Sese J."/>
            <person name="O'Brien M.J."/>
            <person name="Copetti D."/>
            <person name="Mohd Noor M.I."/>
            <person name="Ong R.C."/>
            <person name="Putra M."/>
            <person name="Sireger I.Z."/>
            <person name="Indrioko S."/>
            <person name="Kosugi Y."/>
            <person name="Izuno A."/>
            <person name="Isagi Y."/>
            <person name="Lee S.L."/>
            <person name="Shimizu K.K."/>
        </authorList>
    </citation>
    <scope>NUCLEOTIDE SEQUENCE [LARGE SCALE GENOMIC DNA]</scope>
    <source>
        <strain evidence="1">214</strain>
    </source>
</reference>
<protein>
    <submittedName>
        <fullName evidence="1">Uncharacterized protein</fullName>
    </submittedName>
</protein>
<evidence type="ECO:0000313" key="1">
    <source>
        <dbReference type="EMBL" id="GKV08817.1"/>
    </source>
</evidence>
<proteinExistence type="predicted"/>
<dbReference type="Proteomes" id="UP001054252">
    <property type="component" value="Unassembled WGS sequence"/>
</dbReference>
<organism evidence="1 2">
    <name type="scientific">Rubroshorea leprosula</name>
    <dbReference type="NCBI Taxonomy" id="152421"/>
    <lineage>
        <taxon>Eukaryota</taxon>
        <taxon>Viridiplantae</taxon>
        <taxon>Streptophyta</taxon>
        <taxon>Embryophyta</taxon>
        <taxon>Tracheophyta</taxon>
        <taxon>Spermatophyta</taxon>
        <taxon>Magnoliopsida</taxon>
        <taxon>eudicotyledons</taxon>
        <taxon>Gunneridae</taxon>
        <taxon>Pentapetalae</taxon>
        <taxon>rosids</taxon>
        <taxon>malvids</taxon>
        <taxon>Malvales</taxon>
        <taxon>Dipterocarpaceae</taxon>
        <taxon>Rubroshorea</taxon>
    </lineage>
</organism>
<dbReference type="EMBL" id="BPVZ01000029">
    <property type="protein sequence ID" value="GKV08817.1"/>
    <property type="molecule type" value="Genomic_DNA"/>
</dbReference>
<name>A0AAV5J5U2_9ROSI</name>
<evidence type="ECO:0000313" key="2">
    <source>
        <dbReference type="Proteomes" id="UP001054252"/>
    </source>
</evidence>